<dbReference type="EMBL" id="BRVS01000002">
    <property type="protein sequence ID" value="GLB66086.1"/>
    <property type="molecule type" value="Genomic_DNA"/>
</dbReference>
<accession>A0ABQ5MQ10</accession>
<evidence type="ECO:0000313" key="2">
    <source>
        <dbReference type="Proteomes" id="UP001209654"/>
    </source>
</evidence>
<evidence type="ECO:0000313" key="1">
    <source>
        <dbReference type="EMBL" id="GLB66086.1"/>
    </source>
</evidence>
<dbReference type="RefSeq" id="WP_264794260.1">
    <property type="nucleotide sequence ID" value="NZ_BRVS01000002.1"/>
</dbReference>
<name>A0ABQ5MQ10_9MICC</name>
<dbReference type="Proteomes" id="UP001209654">
    <property type="component" value="Unassembled WGS sequence"/>
</dbReference>
<organism evidence="1 2">
    <name type="scientific">Arthrobacter mangrovi</name>
    <dbReference type="NCBI Taxonomy" id="2966350"/>
    <lineage>
        <taxon>Bacteria</taxon>
        <taxon>Bacillati</taxon>
        <taxon>Actinomycetota</taxon>
        <taxon>Actinomycetes</taxon>
        <taxon>Micrococcales</taxon>
        <taxon>Micrococcaceae</taxon>
        <taxon>Arthrobacter</taxon>
    </lineage>
</organism>
<reference evidence="1 2" key="1">
    <citation type="journal article" date="2023" name="Int. J. Syst. Evol. Microbiol.">
        <title>Arthrobacter mangrovi sp. nov., an actinobacterium isolated from the rhizosphere of a mangrove.</title>
        <authorList>
            <person name="Hamada M."/>
            <person name="Saitou S."/>
            <person name="Enomoto N."/>
            <person name="Nanri K."/>
            <person name="Hidaka K."/>
            <person name="Miura T."/>
            <person name="Tamura T."/>
        </authorList>
    </citation>
    <scope>NUCLEOTIDE SEQUENCE [LARGE SCALE GENOMIC DNA]</scope>
    <source>
        <strain evidence="1 2">NBRC 112813</strain>
    </source>
</reference>
<proteinExistence type="predicted"/>
<gene>
    <name evidence="1" type="ORF">AHIS1636_05250</name>
</gene>
<keyword evidence="2" id="KW-1185">Reference proteome</keyword>
<comment type="caution">
    <text evidence="1">The sequence shown here is derived from an EMBL/GenBank/DDBJ whole genome shotgun (WGS) entry which is preliminary data.</text>
</comment>
<sequence length="118" mass="13112">MNGKPVDPGMLEVVRELADSLGPTLVAALTGNRVRLSADDWVMEDGPEPDADEAERLRCALEQWNLLAQAENPDTARAWFVGSNPLLEEESPVTAIREGRFEEVRRAARSYMDQEFPG</sequence>
<protein>
    <recommendedName>
        <fullName evidence="3">Antitoxin Xre/MbcA/ParS-like toxin-binding domain-containing protein</fullName>
    </recommendedName>
</protein>
<evidence type="ECO:0008006" key="3">
    <source>
        <dbReference type="Google" id="ProtNLM"/>
    </source>
</evidence>